<organism evidence="1 2">
    <name type="scientific">Paracoccus saliphilus</name>
    <dbReference type="NCBI Taxonomy" id="405559"/>
    <lineage>
        <taxon>Bacteria</taxon>
        <taxon>Pseudomonadati</taxon>
        <taxon>Pseudomonadota</taxon>
        <taxon>Alphaproteobacteria</taxon>
        <taxon>Rhodobacterales</taxon>
        <taxon>Paracoccaceae</taxon>
        <taxon>Paracoccus</taxon>
    </lineage>
</organism>
<protein>
    <submittedName>
        <fullName evidence="1">Uncharacterized protein</fullName>
    </submittedName>
</protein>
<name>A0ABY7SBF7_9RHOB</name>
<keyword evidence="2" id="KW-1185">Reference proteome</keyword>
<accession>A0ABY7SBF7</accession>
<reference evidence="1 2" key="1">
    <citation type="submission" date="2021-01" db="EMBL/GenBank/DDBJ databases">
        <title>Biogeographic distribution of Paracoccus.</title>
        <authorList>
            <person name="Hollensteiner J."/>
            <person name="Leineberger J."/>
            <person name="Brinkhoff T."/>
            <person name="Daniel R."/>
        </authorList>
    </citation>
    <scope>NUCLEOTIDE SEQUENCE [LARGE SCALE GENOMIC DNA]</scope>
    <source>
        <strain evidence="1 2">DSM 18447</strain>
    </source>
</reference>
<dbReference type="Proteomes" id="UP001215549">
    <property type="component" value="Chromosome"/>
</dbReference>
<sequence length="56" mass="6258">MKRRSSGIEGAIGEQVICGEIVDQLRHPAQVMRLPRQQAEIDKVAKRVGQGKYLGR</sequence>
<proteinExistence type="predicted"/>
<evidence type="ECO:0000313" key="1">
    <source>
        <dbReference type="EMBL" id="WCR04364.1"/>
    </source>
</evidence>
<dbReference type="EMBL" id="CP067140">
    <property type="protein sequence ID" value="WCR04364.1"/>
    <property type="molecule type" value="Genomic_DNA"/>
</dbReference>
<gene>
    <name evidence="1" type="ORF">JHX88_06445</name>
</gene>
<evidence type="ECO:0000313" key="2">
    <source>
        <dbReference type="Proteomes" id="UP001215549"/>
    </source>
</evidence>